<feature type="region of interest" description="Disordered" evidence="3">
    <location>
        <begin position="586"/>
        <end position="607"/>
    </location>
</feature>
<dbReference type="GO" id="GO:0005634">
    <property type="term" value="C:nucleus"/>
    <property type="evidence" value="ECO:0007669"/>
    <property type="project" value="UniProtKB-SubCell"/>
</dbReference>
<evidence type="ECO:0000256" key="3">
    <source>
        <dbReference type="SAM" id="MobiDB-lite"/>
    </source>
</evidence>
<evidence type="ECO:0000256" key="2">
    <source>
        <dbReference type="ARBA" id="ARBA00023242"/>
    </source>
</evidence>
<feature type="compositionally biased region" description="Basic and acidic residues" evidence="3">
    <location>
        <begin position="290"/>
        <end position="311"/>
    </location>
</feature>
<reference evidence="6" key="1">
    <citation type="journal article" date="2019" name="Nat. Commun.">
        <title>Expansion of phycobilisome linker gene families in mesophilic red algae.</title>
        <authorList>
            <person name="Lee J."/>
            <person name="Kim D."/>
            <person name="Bhattacharya D."/>
            <person name="Yoon H.S."/>
        </authorList>
    </citation>
    <scope>NUCLEOTIDE SEQUENCE [LARGE SCALE GENOMIC DNA]</scope>
    <source>
        <strain evidence="6">CCMP 1328</strain>
    </source>
</reference>
<feature type="region of interest" description="Disordered" evidence="3">
    <location>
        <begin position="1060"/>
        <end position="1082"/>
    </location>
</feature>
<dbReference type="OMA" id="AHISKHA"/>
<dbReference type="Pfam" id="PF12047">
    <property type="entry name" value="DNMT1-RFD"/>
    <property type="match status" value="1"/>
</dbReference>
<feature type="region of interest" description="Disordered" evidence="3">
    <location>
        <begin position="347"/>
        <end position="368"/>
    </location>
</feature>
<organism evidence="5 6">
    <name type="scientific">Porphyridium purpureum</name>
    <name type="common">Red alga</name>
    <name type="synonym">Porphyridium cruentum</name>
    <dbReference type="NCBI Taxonomy" id="35688"/>
    <lineage>
        <taxon>Eukaryota</taxon>
        <taxon>Rhodophyta</taxon>
        <taxon>Bangiophyceae</taxon>
        <taxon>Porphyridiales</taxon>
        <taxon>Porphyridiaceae</taxon>
        <taxon>Porphyridium</taxon>
    </lineage>
</organism>
<dbReference type="EMBL" id="VRMN01000018">
    <property type="protein sequence ID" value="KAA8490812.1"/>
    <property type="molecule type" value="Genomic_DNA"/>
</dbReference>
<evidence type="ECO:0000256" key="1">
    <source>
        <dbReference type="ARBA" id="ARBA00004123"/>
    </source>
</evidence>
<feature type="region of interest" description="Disordered" evidence="3">
    <location>
        <begin position="984"/>
        <end position="1047"/>
    </location>
</feature>
<evidence type="ECO:0000313" key="5">
    <source>
        <dbReference type="EMBL" id="KAA8490812.1"/>
    </source>
</evidence>
<accession>A0A5J4YID4</accession>
<comment type="caution">
    <text evidence="5">The sequence shown here is derived from an EMBL/GenBank/DDBJ whole genome shotgun (WGS) entry which is preliminary data.</text>
</comment>
<evidence type="ECO:0000313" key="6">
    <source>
        <dbReference type="Proteomes" id="UP000324585"/>
    </source>
</evidence>
<evidence type="ECO:0000259" key="4">
    <source>
        <dbReference type="Pfam" id="PF12047"/>
    </source>
</evidence>
<keyword evidence="6" id="KW-1185">Reference proteome</keyword>
<name>A0A5J4YID4_PORPP</name>
<protein>
    <recommendedName>
        <fullName evidence="4">RFTS domain-containing protein</fullName>
    </recommendedName>
</protein>
<dbReference type="Proteomes" id="UP000324585">
    <property type="component" value="Unassembled WGS sequence"/>
</dbReference>
<dbReference type="InterPro" id="IPR022702">
    <property type="entry name" value="Cytosine_MeTrfase1_RFD"/>
</dbReference>
<feature type="domain" description="RFTS" evidence="4">
    <location>
        <begin position="651"/>
        <end position="766"/>
    </location>
</feature>
<dbReference type="OrthoDB" id="2798at2759"/>
<feature type="region of interest" description="Disordered" evidence="3">
    <location>
        <begin position="139"/>
        <end position="179"/>
    </location>
</feature>
<feature type="region of interest" description="Disordered" evidence="3">
    <location>
        <begin position="502"/>
        <end position="521"/>
    </location>
</feature>
<feature type="compositionally biased region" description="Basic and acidic residues" evidence="3">
    <location>
        <begin position="1009"/>
        <end position="1018"/>
    </location>
</feature>
<dbReference type="AlphaFoldDB" id="A0A5J4YID4"/>
<keyword evidence="2" id="KW-0539">Nucleus</keyword>
<feature type="region of interest" description="Disordered" evidence="3">
    <location>
        <begin position="276"/>
        <end position="320"/>
    </location>
</feature>
<proteinExistence type="predicted"/>
<gene>
    <name evidence="5" type="ORF">FVE85_1259</name>
</gene>
<sequence length="1105" mass="122778">MSEDGADVDGMLLDPAACARLRSMWELPATFYLLRTCSVLLNVPAAKLGSVKQLEDTLLLACSGAGEQDEQDVEVARSTLRFVLCKLLGVTVGRAEQDDQAWLKMLRRHINRNLYFFEDTLRETRHALLLQKRKAVERHRHNEDGDSSFANDEDRDETDDDEDGPREGERSGDDEAEQEEAVDDFLLIQELREISSALTQSYEELVSIGGVTMLKMLYVVTEGVCTDERLFGEALRTMDPEIFRIEPIGYDARGRSFYLFGDDMRLYVENDVREQMDEQRAKKEEKKRKEREDRRKQSMEMEQKKRAKGNESRWAPRVAATRTTRASLAAGLLPDAASDTQSILNHDQDQGGAVASAHSFDDEDENSRNLDEASIDFTEAAADQAEPPDGDVNSSWQVVALAAAELRAFVDGLEKSKNRNEKALRKYLVESILPEWESAEKKLHRERDRRERVKEMAVVHEVRSSRVKLLQERKEAERLRQLELEAEERERAAEHARIRKVRREEQERMERERAAEKEAQEQRVAAQVSRNLESLFAAHDLARGAPGTAPESGALKATQQTVACDAGIVEPSSMASSLAPASAEVAAGARTEAGSGVDQQPREDDQGLGEWGAYLAKRLPKFKAPADSDASVELAESECPAELNWTSPSGDDGPERVLDNFRVFYAASGDLAKLEMADQVEDLVHGPRAMTVTGTLFPPPKSELTVAPRMIRICGIEEWVLDLGHDPIMYVRTASAWYRLRRPSKDYKWVFMTARRKFEVTARIFILADQLPLSQLRYDVVVPLLGASYTNMRSYKEAEVILEASFVVEQVRNLKHKALLNSQLLQKLEQIAKKSTPRKSGLTLARKRRLPMPPTPRRVQVAAAQSLVEAAAADSAAPEADAPVTEIALTATVENGLAHPAEYTEVIRSMCSAESAPKKSIERSKLQTLEVMGSPDQHTVYKAEIKDLKVMPSRDGETGGHAGEMPISEPFQSTVHRDLAADASGPVHATASTGRKTLTGPGGVPDGVSSEKRSKAEGDCGEPVMKPEPHEHLAGSQHVPPEKRSEEVVAIPNGLRNDKAVPVITQSVPSLQREPRNGGRDIAQELALKCESEGDGHQHVQQVPQ</sequence>
<comment type="subcellular location">
    <subcellularLocation>
        <location evidence="1">Nucleus</location>
    </subcellularLocation>
</comment>
<feature type="compositionally biased region" description="Acidic residues" evidence="3">
    <location>
        <begin position="151"/>
        <end position="164"/>
    </location>
</feature>
<feature type="compositionally biased region" description="Basic and acidic residues" evidence="3">
    <location>
        <begin position="1073"/>
        <end position="1082"/>
    </location>
</feature>